<dbReference type="Proteomes" id="UP000077098">
    <property type="component" value="Unassembled WGS sequence"/>
</dbReference>
<organism evidence="1 2">
    <name type="scientific">Agrobacterium tumefaciens</name>
    <dbReference type="NCBI Taxonomy" id="358"/>
    <lineage>
        <taxon>Bacteria</taxon>
        <taxon>Pseudomonadati</taxon>
        <taxon>Pseudomonadota</taxon>
        <taxon>Alphaproteobacteria</taxon>
        <taxon>Hyphomicrobiales</taxon>
        <taxon>Rhizobiaceae</taxon>
        <taxon>Rhizobium/Agrobacterium group</taxon>
        <taxon>Agrobacterium</taxon>
        <taxon>Agrobacterium tumefaciens complex</taxon>
    </lineage>
</organism>
<evidence type="ECO:0000313" key="2">
    <source>
        <dbReference type="Proteomes" id="UP000077098"/>
    </source>
</evidence>
<accession>A0A176WX46</accession>
<sequence>MFDAEKITPIQPDDIAGYVIQCHDGNAKAAVEALLGEIEHLQDQLSLAVALMGRGYTRGWTPDMERE</sequence>
<name>A0A176WX46_AGRTU</name>
<dbReference type="EMBL" id="LXPS01000039">
    <property type="protein sequence ID" value="OAE37548.1"/>
    <property type="molecule type" value="Genomic_DNA"/>
</dbReference>
<protein>
    <submittedName>
        <fullName evidence="1">Uncharacterized protein</fullName>
    </submittedName>
</protein>
<reference evidence="1 2" key="1">
    <citation type="submission" date="2016-05" db="EMBL/GenBank/DDBJ databases">
        <authorList>
            <person name="Lavstsen T."/>
            <person name="Jespersen J.S."/>
        </authorList>
    </citation>
    <scope>NUCLEOTIDE SEQUENCE [LARGE SCALE GENOMIC DNA]</scope>
    <source>
        <strain evidence="1 2">KCJ1736</strain>
    </source>
</reference>
<gene>
    <name evidence="1" type="ORF">A7J57_08170</name>
</gene>
<dbReference type="AlphaFoldDB" id="A0A176WX46"/>
<proteinExistence type="predicted"/>
<dbReference type="RefSeq" id="WP_063951229.1">
    <property type="nucleotide sequence ID" value="NZ_LXPS01000039.1"/>
</dbReference>
<evidence type="ECO:0000313" key="1">
    <source>
        <dbReference type="EMBL" id="OAE37548.1"/>
    </source>
</evidence>
<comment type="caution">
    <text evidence="1">The sequence shown here is derived from an EMBL/GenBank/DDBJ whole genome shotgun (WGS) entry which is preliminary data.</text>
</comment>